<keyword evidence="6 10" id="KW-0460">Magnesium</keyword>
<dbReference type="PANTHER" id="PTHR11067">
    <property type="entry name" value="INOSINE TRIPHOSPHATE PYROPHOSPHATASE/HAM1 PROTEIN"/>
    <property type="match status" value="1"/>
</dbReference>
<dbReference type="GO" id="GO:0009117">
    <property type="term" value="P:nucleotide metabolic process"/>
    <property type="evidence" value="ECO:0007669"/>
    <property type="project" value="UniProtKB-KW"/>
</dbReference>
<keyword evidence="4 10" id="KW-0547">Nucleotide-binding</keyword>
<evidence type="ECO:0000256" key="9">
    <source>
        <dbReference type="ARBA" id="ARBA00052017"/>
    </source>
</evidence>
<comment type="cofactor">
    <cofactor evidence="10">
        <name>Mg(2+)</name>
        <dbReference type="ChEBI" id="CHEBI:18420"/>
    </cofactor>
    <text evidence="10">Binds 1 Mg(2+) ion per subunit.</text>
</comment>
<comment type="function">
    <text evidence="10">Pyrophosphatase that catalyzes the hydrolysis of nucleoside triphosphates to their monophosphate derivatives, with a high preference for the non-canonical purine nucleotides XTP (xanthosine triphosphate), dITP (deoxyinosine triphosphate) and ITP. Seems to function as a house-cleaning enzyme that removes non-canonical purine nucleotides from the nucleotide pool, thus preventing their incorporation into DNA/RNA and avoiding chromosomal lesions.</text>
</comment>
<dbReference type="GO" id="GO:0009146">
    <property type="term" value="P:purine nucleoside triphosphate catabolic process"/>
    <property type="evidence" value="ECO:0007669"/>
    <property type="project" value="UniProtKB-UniRule"/>
</dbReference>
<comment type="catalytic activity">
    <reaction evidence="9 10">
        <text>XTP + H2O = XMP + diphosphate + H(+)</text>
        <dbReference type="Rhea" id="RHEA:28610"/>
        <dbReference type="ChEBI" id="CHEBI:15377"/>
        <dbReference type="ChEBI" id="CHEBI:15378"/>
        <dbReference type="ChEBI" id="CHEBI:33019"/>
        <dbReference type="ChEBI" id="CHEBI:57464"/>
        <dbReference type="ChEBI" id="CHEBI:61314"/>
        <dbReference type="EC" id="3.6.1.66"/>
    </reaction>
</comment>
<dbReference type="Pfam" id="PF01725">
    <property type="entry name" value="Ham1p_like"/>
    <property type="match status" value="1"/>
</dbReference>
<dbReference type="GO" id="GO:0035870">
    <property type="term" value="F:dITP diphosphatase activity"/>
    <property type="evidence" value="ECO:0007669"/>
    <property type="project" value="UniProtKB-UniRule"/>
</dbReference>
<dbReference type="Proteomes" id="UP000193431">
    <property type="component" value="Chromosome"/>
</dbReference>
<dbReference type="AlphaFoldDB" id="A0A1W6MIK5"/>
<dbReference type="GO" id="GO:0036220">
    <property type="term" value="F:ITP diphosphatase activity"/>
    <property type="evidence" value="ECO:0007669"/>
    <property type="project" value="UniProtKB-UniRule"/>
</dbReference>
<feature type="binding site" evidence="10">
    <location>
        <position position="68"/>
    </location>
    <ligand>
        <name>Mg(2+)</name>
        <dbReference type="ChEBI" id="CHEBI:18420"/>
    </ligand>
</feature>
<keyword evidence="5 10" id="KW-0378">Hydrolase</keyword>
<comment type="caution">
    <text evidence="10">Lacks conserved residue(s) required for the propagation of feature annotation.</text>
</comment>
<dbReference type="EMBL" id="CP019344">
    <property type="protein sequence ID" value="ARN77444.1"/>
    <property type="molecule type" value="Genomic_DNA"/>
</dbReference>
<sequence length="195" mass="21740">MKIVFATHNRNKLEEIQQLVPDNIKLVSLDDLGLDEEIPETADTIAGNAIQKVEFLKLRTDLPIFADDTGLLVNALDGEPGVHTARYAGENKDSNDNMRLLLNNLEPFNDRSARFVTAIALEIDGCQNLFEGVCEGTIVNKQQGTMGFGYDPIFQPEGYDITFAEMSMQEKSKISHRAKAFKKLVAYLSEEVNKS</sequence>
<feature type="binding site" evidence="10">
    <location>
        <begin position="176"/>
        <end position="177"/>
    </location>
    <ligand>
        <name>substrate</name>
    </ligand>
</feature>
<feature type="binding site" evidence="10">
    <location>
        <position position="69"/>
    </location>
    <ligand>
        <name>substrate</name>
    </ligand>
</feature>
<evidence type="ECO:0000256" key="10">
    <source>
        <dbReference type="HAMAP-Rule" id="MF_01405"/>
    </source>
</evidence>
<dbReference type="SUPFAM" id="SSF52972">
    <property type="entry name" value="ITPase-like"/>
    <property type="match status" value="1"/>
</dbReference>
<feature type="binding site" evidence="10">
    <location>
        <position position="171"/>
    </location>
    <ligand>
        <name>substrate</name>
    </ligand>
</feature>
<keyword evidence="7 10" id="KW-0546">Nucleotide metabolism</keyword>
<dbReference type="GO" id="GO:0017111">
    <property type="term" value="F:ribonucleoside triphosphate phosphatase activity"/>
    <property type="evidence" value="ECO:0007669"/>
    <property type="project" value="InterPro"/>
</dbReference>
<feature type="binding site" evidence="10">
    <location>
        <begin position="7"/>
        <end position="12"/>
    </location>
    <ligand>
        <name>substrate</name>
    </ligand>
</feature>
<evidence type="ECO:0000256" key="5">
    <source>
        <dbReference type="ARBA" id="ARBA00022801"/>
    </source>
</evidence>
<dbReference type="FunFam" id="3.90.950.10:FF:000001">
    <property type="entry name" value="dITP/XTP pyrophosphatase"/>
    <property type="match status" value="1"/>
</dbReference>
<dbReference type="InterPro" id="IPR029001">
    <property type="entry name" value="ITPase-like_fam"/>
</dbReference>
<dbReference type="PANTHER" id="PTHR11067:SF9">
    <property type="entry name" value="INOSINE TRIPHOSPHATE PYROPHOSPHATASE"/>
    <property type="match status" value="1"/>
</dbReference>
<evidence type="ECO:0000256" key="7">
    <source>
        <dbReference type="ARBA" id="ARBA00023080"/>
    </source>
</evidence>
<organism evidence="12 13">
    <name type="scientific">Nonlabens spongiae</name>
    <dbReference type="NCBI Taxonomy" id="331648"/>
    <lineage>
        <taxon>Bacteria</taxon>
        <taxon>Pseudomonadati</taxon>
        <taxon>Bacteroidota</taxon>
        <taxon>Flavobacteriia</taxon>
        <taxon>Flavobacteriales</taxon>
        <taxon>Flavobacteriaceae</taxon>
        <taxon>Nonlabens</taxon>
    </lineage>
</organism>
<dbReference type="NCBIfam" id="TIGR00042">
    <property type="entry name" value="RdgB/HAM1 family non-canonical purine NTP pyrophosphatase"/>
    <property type="match status" value="1"/>
</dbReference>
<dbReference type="Gene3D" id="3.90.950.10">
    <property type="match status" value="1"/>
</dbReference>
<dbReference type="InterPro" id="IPR002637">
    <property type="entry name" value="RdgB/HAM1"/>
</dbReference>
<evidence type="ECO:0000256" key="3">
    <source>
        <dbReference type="ARBA" id="ARBA00022723"/>
    </source>
</evidence>
<evidence type="ECO:0000256" key="6">
    <source>
        <dbReference type="ARBA" id="ARBA00022842"/>
    </source>
</evidence>
<reference evidence="12 13" key="1">
    <citation type="submission" date="2016-11" db="EMBL/GenBank/DDBJ databases">
        <title>Trade-off between light-utilization and light-protection in marine flavobacteria.</title>
        <authorList>
            <person name="Kumagai Y."/>
        </authorList>
    </citation>
    <scope>NUCLEOTIDE SEQUENCE [LARGE SCALE GENOMIC DNA]</scope>
    <source>
        <strain evidence="12 13">JCM 13191</strain>
    </source>
</reference>
<keyword evidence="13" id="KW-1185">Reference proteome</keyword>
<dbReference type="GO" id="GO:0000166">
    <property type="term" value="F:nucleotide binding"/>
    <property type="evidence" value="ECO:0007669"/>
    <property type="project" value="UniProtKB-KW"/>
</dbReference>
<evidence type="ECO:0000313" key="13">
    <source>
        <dbReference type="Proteomes" id="UP000193431"/>
    </source>
</evidence>
<protein>
    <recommendedName>
        <fullName evidence="10">dITP/XTP pyrophosphatase</fullName>
        <ecNumber evidence="10">3.6.1.66</ecNumber>
    </recommendedName>
    <alternativeName>
        <fullName evidence="10">Non-canonical purine NTP pyrophosphatase</fullName>
    </alternativeName>
    <alternativeName>
        <fullName evidence="10">Non-standard purine NTP pyrophosphatase</fullName>
    </alternativeName>
    <alternativeName>
        <fullName evidence="10">Nucleoside-triphosphate diphosphatase</fullName>
    </alternativeName>
    <alternativeName>
        <fullName evidence="10">Nucleoside-triphosphate pyrophosphatase</fullName>
        <shortName evidence="10">NTPase</shortName>
    </alternativeName>
</protein>
<dbReference type="HAMAP" id="MF_01405">
    <property type="entry name" value="Non_canon_purine_NTPase"/>
    <property type="match status" value="1"/>
</dbReference>
<dbReference type="RefSeq" id="WP_085766248.1">
    <property type="nucleotide sequence ID" value="NZ_CP019344.1"/>
</dbReference>
<comment type="catalytic activity">
    <reaction evidence="8 10">
        <text>dITP + H2O = dIMP + diphosphate + H(+)</text>
        <dbReference type="Rhea" id="RHEA:28342"/>
        <dbReference type="ChEBI" id="CHEBI:15377"/>
        <dbReference type="ChEBI" id="CHEBI:15378"/>
        <dbReference type="ChEBI" id="CHEBI:33019"/>
        <dbReference type="ChEBI" id="CHEBI:61194"/>
        <dbReference type="ChEBI" id="CHEBI:61382"/>
        <dbReference type="EC" id="3.6.1.66"/>
    </reaction>
</comment>
<accession>A0A1W6MIK5</accession>
<keyword evidence="3 10" id="KW-0479">Metal-binding</keyword>
<dbReference type="GO" id="GO:0046872">
    <property type="term" value="F:metal ion binding"/>
    <property type="evidence" value="ECO:0007669"/>
    <property type="project" value="UniProtKB-KW"/>
</dbReference>
<gene>
    <name evidence="12" type="ORF">BST97_05290</name>
</gene>
<dbReference type="GO" id="GO:0036222">
    <property type="term" value="F:XTP diphosphatase activity"/>
    <property type="evidence" value="ECO:0007669"/>
    <property type="project" value="UniProtKB-UniRule"/>
</dbReference>
<dbReference type="OrthoDB" id="9807456at2"/>
<evidence type="ECO:0000256" key="1">
    <source>
        <dbReference type="ARBA" id="ARBA00008023"/>
    </source>
</evidence>
<evidence type="ECO:0000256" key="2">
    <source>
        <dbReference type="ARBA" id="ARBA00011738"/>
    </source>
</evidence>
<evidence type="ECO:0000256" key="8">
    <source>
        <dbReference type="ARBA" id="ARBA00051875"/>
    </source>
</evidence>
<name>A0A1W6MIK5_9FLAO</name>
<feature type="binding site" evidence="10">
    <location>
        <begin position="148"/>
        <end position="151"/>
    </location>
    <ligand>
        <name>substrate</name>
    </ligand>
</feature>
<evidence type="ECO:0000256" key="4">
    <source>
        <dbReference type="ARBA" id="ARBA00022741"/>
    </source>
</evidence>
<comment type="subunit">
    <text evidence="2 10">Homodimer.</text>
</comment>
<evidence type="ECO:0000313" key="12">
    <source>
        <dbReference type="EMBL" id="ARN77444.1"/>
    </source>
</evidence>
<dbReference type="STRING" id="331648.BST97_05290"/>
<dbReference type="InterPro" id="IPR020922">
    <property type="entry name" value="dITP/XTP_pyrophosphatase"/>
</dbReference>
<dbReference type="EC" id="3.6.1.66" evidence="10"/>
<dbReference type="GO" id="GO:0005829">
    <property type="term" value="C:cytosol"/>
    <property type="evidence" value="ECO:0007669"/>
    <property type="project" value="TreeGrafter"/>
</dbReference>
<comment type="catalytic activity">
    <reaction evidence="10">
        <text>ITP + H2O = IMP + diphosphate + H(+)</text>
        <dbReference type="Rhea" id="RHEA:29399"/>
        <dbReference type="ChEBI" id="CHEBI:15377"/>
        <dbReference type="ChEBI" id="CHEBI:15378"/>
        <dbReference type="ChEBI" id="CHEBI:33019"/>
        <dbReference type="ChEBI" id="CHEBI:58053"/>
        <dbReference type="ChEBI" id="CHEBI:61402"/>
        <dbReference type="EC" id="3.6.1.66"/>
    </reaction>
</comment>
<dbReference type="CDD" id="cd00515">
    <property type="entry name" value="HAM1"/>
    <property type="match status" value="1"/>
</dbReference>
<comment type="similarity">
    <text evidence="1 10 11">Belongs to the HAM1 NTPase family.</text>
</comment>
<proteinExistence type="inferred from homology"/>
<evidence type="ECO:0000256" key="11">
    <source>
        <dbReference type="RuleBase" id="RU003781"/>
    </source>
</evidence>
<feature type="active site" description="Proton acceptor" evidence="10">
    <location>
        <position position="68"/>
    </location>
</feature>